<evidence type="ECO:0000256" key="1">
    <source>
        <dbReference type="SAM" id="SignalP"/>
    </source>
</evidence>
<dbReference type="OrthoDB" id="1043438at2"/>
<dbReference type="STRING" id="634771.SAMN04488128_11033"/>
<evidence type="ECO:0008006" key="4">
    <source>
        <dbReference type="Google" id="ProtNLM"/>
    </source>
</evidence>
<dbReference type="AlphaFoldDB" id="A0A1T4U675"/>
<organism evidence="2 3">
    <name type="scientific">Chitinophaga eiseniae</name>
    <dbReference type="NCBI Taxonomy" id="634771"/>
    <lineage>
        <taxon>Bacteria</taxon>
        <taxon>Pseudomonadati</taxon>
        <taxon>Bacteroidota</taxon>
        <taxon>Chitinophagia</taxon>
        <taxon>Chitinophagales</taxon>
        <taxon>Chitinophagaceae</taxon>
        <taxon>Chitinophaga</taxon>
    </lineage>
</organism>
<gene>
    <name evidence="2" type="ORF">SAMN04488128_11033</name>
</gene>
<dbReference type="RefSeq" id="WP_078673338.1">
    <property type="nucleotide sequence ID" value="NZ_FUWZ01000010.1"/>
</dbReference>
<evidence type="ECO:0000313" key="2">
    <source>
        <dbReference type="EMBL" id="SKA48184.1"/>
    </source>
</evidence>
<dbReference type="InterPro" id="IPR013783">
    <property type="entry name" value="Ig-like_fold"/>
</dbReference>
<proteinExistence type="predicted"/>
<feature type="signal peptide" evidence="1">
    <location>
        <begin position="1"/>
        <end position="16"/>
    </location>
</feature>
<keyword evidence="1" id="KW-0732">Signal</keyword>
<dbReference type="Gene3D" id="2.60.40.10">
    <property type="entry name" value="Immunoglobulins"/>
    <property type="match status" value="1"/>
</dbReference>
<sequence>MKAITFLLLAFWLCTAACTKEATKYKDLLNDAEIIYPGPVSSLNARSGYLRAMLQWQPSPDPSITAYIIYWNNNTDSMKLPAKGTTKDTIRTLITGMDEYVQNFVLYTTDSKGNKSVGQSLSGVRIYGPLYISSLVNRQLNSSKPPVALPGNACKLFFSATDTALNINTRLTFYNASNQLQTVNLSARSDSIVLNAVNAGTRVAVLSSYIPELKALDTFNVAYSDTITVQ</sequence>
<accession>A0A1T4U675</accession>
<keyword evidence="3" id="KW-1185">Reference proteome</keyword>
<name>A0A1T4U675_9BACT</name>
<dbReference type="Pfam" id="PF16389">
    <property type="entry name" value="DUF4998"/>
    <property type="match status" value="1"/>
</dbReference>
<protein>
    <recommendedName>
        <fullName evidence="4">DUF4998 domain-containing protein</fullName>
    </recommendedName>
</protein>
<dbReference type="Proteomes" id="UP000190367">
    <property type="component" value="Unassembled WGS sequence"/>
</dbReference>
<feature type="chain" id="PRO_5012301254" description="DUF4998 domain-containing protein" evidence="1">
    <location>
        <begin position="17"/>
        <end position="230"/>
    </location>
</feature>
<evidence type="ECO:0000313" key="3">
    <source>
        <dbReference type="Proteomes" id="UP000190367"/>
    </source>
</evidence>
<dbReference type="EMBL" id="FUWZ01000010">
    <property type="protein sequence ID" value="SKA48184.1"/>
    <property type="molecule type" value="Genomic_DNA"/>
</dbReference>
<reference evidence="3" key="1">
    <citation type="submission" date="2017-02" db="EMBL/GenBank/DDBJ databases">
        <authorList>
            <person name="Varghese N."/>
            <person name="Submissions S."/>
        </authorList>
    </citation>
    <scope>NUCLEOTIDE SEQUENCE [LARGE SCALE GENOMIC DNA]</scope>
    <source>
        <strain evidence="3">DSM 22224</strain>
    </source>
</reference>